<dbReference type="InterPro" id="IPR050447">
    <property type="entry name" value="Erg6_SMT_methyltransf"/>
</dbReference>
<dbReference type="PANTHER" id="PTHR44068">
    <property type="entry name" value="ZGC:194242"/>
    <property type="match status" value="1"/>
</dbReference>
<dbReference type="CDD" id="cd02440">
    <property type="entry name" value="AdoMet_MTases"/>
    <property type="match status" value="1"/>
</dbReference>
<dbReference type="PANTHER" id="PTHR44068:SF1">
    <property type="entry name" value="HYPOTHETICAL LOC100005854"/>
    <property type="match status" value="1"/>
</dbReference>
<dbReference type="InterPro" id="IPR013705">
    <property type="entry name" value="Sterol_MeTrfase_C"/>
</dbReference>
<evidence type="ECO:0000256" key="2">
    <source>
        <dbReference type="ARBA" id="ARBA00022679"/>
    </source>
</evidence>
<name>V6JEZ1_STRRC</name>
<dbReference type="HOGENOM" id="CLU_039068_11_0_11"/>
<evidence type="ECO:0000259" key="4">
    <source>
        <dbReference type="PROSITE" id="PS51685"/>
    </source>
</evidence>
<dbReference type="GO" id="GO:0016126">
    <property type="term" value="P:sterol biosynthetic process"/>
    <property type="evidence" value="ECO:0007669"/>
    <property type="project" value="TreeGrafter"/>
</dbReference>
<dbReference type="InterPro" id="IPR030384">
    <property type="entry name" value="MeTrfase_SMT"/>
</dbReference>
<proteinExistence type="predicted"/>
<dbReference type="InterPro" id="IPR013216">
    <property type="entry name" value="Methyltransf_11"/>
</dbReference>
<gene>
    <name evidence="5" type="ORF">M878_44985</name>
</gene>
<evidence type="ECO:0000256" key="3">
    <source>
        <dbReference type="ARBA" id="ARBA00022691"/>
    </source>
</evidence>
<evidence type="ECO:0000313" key="5">
    <source>
        <dbReference type="EMBL" id="EST18477.1"/>
    </source>
</evidence>
<dbReference type="InterPro" id="IPR029063">
    <property type="entry name" value="SAM-dependent_MTases_sf"/>
</dbReference>
<evidence type="ECO:0000313" key="6">
    <source>
        <dbReference type="Proteomes" id="UP000017984"/>
    </source>
</evidence>
<accession>V6JEZ1</accession>
<dbReference type="SUPFAM" id="SSF53335">
    <property type="entry name" value="S-adenosyl-L-methionine-dependent methyltransferases"/>
    <property type="match status" value="1"/>
</dbReference>
<dbReference type="Gene3D" id="3.40.50.150">
    <property type="entry name" value="Vaccinia Virus protein VP39"/>
    <property type="match status" value="1"/>
</dbReference>
<evidence type="ECO:0000256" key="1">
    <source>
        <dbReference type="ARBA" id="ARBA00022603"/>
    </source>
</evidence>
<keyword evidence="2" id="KW-0808">Transferase</keyword>
<keyword evidence="3" id="KW-0949">S-adenosyl-L-methionine</keyword>
<dbReference type="AlphaFoldDB" id="V6JEZ1"/>
<dbReference type="GO" id="GO:0003838">
    <property type="term" value="F:sterol 24-C-methyltransferase activity"/>
    <property type="evidence" value="ECO:0007669"/>
    <property type="project" value="TreeGrafter"/>
</dbReference>
<dbReference type="PATRIC" id="fig|1352936.5.peg.9339"/>
<keyword evidence="6" id="KW-1185">Reference proteome</keyword>
<dbReference type="Proteomes" id="UP000017984">
    <property type="component" value="Chromosome"/>
</dbReference>
<comment type="caution">
    <text evidence="5">The sequence shown here is derived from an EMBL/GenBank/DDBJ whole genome shotgun (WGS) entry which is preliminary data.</text>
</comment>
<dbReference type="STRING" id="1352936.M878_44985"/>
<reference evidence="5 6" key="1">
    <citation type="journal article" date="2014" name="Genome Announc.">
        <title>Draft Genome Sequence of Streptomyces roseochromogenes subsp. oscitans DS 12.976, Producer of the Aminocoumarin Antibiotic Clorobiocin.</title>
        <authorList>
            <person name="Ruckert C."/>
            <person name="Kalinowski J."/>
            <person name="Heide L."/>
            <person name="Apel A.K."/>
        </authorList>
    </citation>
    <scope>NUCLEOTIDE SEQUENCE [LARGE SCALE GENOMIC DNA]</scope>
    <source>
        <strain evidence="5 6">DS 12.976</strain>
    </source>
</reference>
<protein>
    <recommendedName>
        <fullName evidence="4">SAM-dependent methyltransferase Erg6/SMT-type domain-containing protein</fullName>
    </recommendedName>
</protein>
<sequence length="210" mass="23955">MAQGTRLNRKAGMDRHCRIIWGHYLQPPFHDGEFDAAYEVEAIIHSPDHRAVYEHVHRVLRPGGVFGGYAWCMTNRYDPGNPEHRRMKRGIERGTALSDIPTTRFVDKALQEVGLELLETQDRIELCDPETPWYLPLTGRDRDPRYLLFSKPGRFALDRLTAAGERARLLPTSTTKITEVVMGAVDALAESGRAGIFTPSYFYLCRKPTR</sequence>
<dbReference type="GO" id="GO:0032259">
    <property type="term" value="P:methylation"/>
    <property type="evidence" value="ECO:0007669"/>
    <property type="project" value="UniProtKB-KW"/>
</dbReference>
<keyword evidence="1" id="KW-0489">Methyltransferase</keyword>
<dbReference type="EMBL" id="AWQX01000391">
    <property type="protein sequence ID" value="EST18477.1"/>
    <property type="molecule type" value="Genomic_DNA"/>
</dbReference>
<dbReference type="PROSITE" id="PS51685">
    <property type="entry name" value="SAM_MT_ERG6_SMT"/>
    <property type="match status" value="1"/>
</dbReference>
<dbReference type="Pfam" id="PF08498">
    <property type="entry name" value="Sterol_MT_C"/>
    <property type="match status" value="1"/>
</dbReference>
<dbReference type="Pfam" id="PF08241">
    <property type="entry name" value="Methyltransf_11"/>
    <property type="match status" value="1"/>
</dbReference>
<organism evidence="5 6">
    <name type="scientific">Streptomyces roseochromogenus subsp. oscitans DS 12.976</name>
    <dbReference type="NCBI Taxonomy" id="1352936"/>
    <lineage>
        <taxon>Bacteria</taxon>
        <taxon>Bacillati</taxon>
        <taxon>Actinomycetota</taxon>
        <taxon>Actinomycetes</taxon>
        <taxon>Kitasatosporales</taxon>
        <taxon>Streptomycetaceae</taxon>
        <taxon>Streptomyces</taxon>
    </lineage>
</organism>
<feature type="domain" description="SAM-dependent methyltransferase Erg6/SMT-type" evidence="4">
    <location>
        <begin position="1"/>
        <end position="208"/>
    </location>
</feature>